<dbReference type="Pfam" id="PF00990">
    <property type="entry name" value="GGDEF"/>
    <property type="match status" value="1"/>
</dbReference>
<dbReference type="InterPro" id="IPR050469">
    <property type="entry name" value="Diguanylate_Cyclase"/>
</dbReference>
<evidence type="ECO:0000259" key="2">
    <source>
        <dbReference type="PROSITE" id="PS50887"/>
    </source>
</evidence>
<dbReference type="EMBL" id="AYSO01000019">
    <property type="protein sequence ID" value="KIE45389.1"/>
    <property type="molecule type" value="Genomic_DNA"/>
</dbReference>
<accession>A0A0C1TXF7</accession>
<dbReference type="SUPFAM" id="SSF55781">
    <property type="entry name" value="GAF domain-like"/>
    <property type="match status" value="1"/>
</dbReference>
<dbReference type="PANTHER" id="PTHR45138">
    <property type="entry name" value="REGULATORY COMPONENTS OF SENSORY TRANSDUCTION SYSTEM"/>
    <property type="match status" value="1"/>
</dbReference>
<dbReference type="NCBIfam" id="TIGR00254">
    <property type="entry name" value="GGDEF"/>
    <property type="match status" value="1"/>
</dbReference>
<dbReference type="STRING" id="29341.RSJ17_21520"/>
<dbReference type="GO" id="GO:0043709">
    <property type="term" value="P:cell adhesion involved in single-species biofilm formation"/>
    <property type="evidence" value="ECO:0007669"/>
    <property type="project" value="TreeGrafter"/>
</dbReference>
<feature type="domain" description="GGDEF" evidence="2">
    <location>
        <begin position="249"/>
        <end position="374"/>
    </location>
</feature>
<dbReference type="Gene3D" id="3.30.70.270">
    <property type="match status" value="1"/>
</dbReference>
<name>A0A0C1TXF7_9CLOT</name>
<feature type="transmembrane region" description="Helical" evidence="1">
    <location>
        <begin position="12"/>
        <end position="35"/>
    </location>
</feature>
<keyword evidence="1" id="KW-0812">Transmembrane</keyword>
<dbReference type="InterPro" id="IPR029016">
    <property type="entry name" value="GAF-like_dom_sf"/>
</dbReference>
<comment type="caution">
    <text evidence="3">The sequence shown here is derived from an EMBL/GenBank/DDBJ whole genome shotgun (WGS) entry which is preliminary data.</text>
</comment>
<dbReference type="AlphaFoldDB" id="A0A0C1TXF7"/>
<dbReference type="InterPro" id="IPR029787">
    <property type="entry name" value="Nucleotide_cyclase"/>
</dbReference>
<proteinExistence type="predicted"/>
<reference evidence="3 4" key="1">
    <citation type="journal article" date="2015" name="Infect. Genet. Evol.">
        <title>Genomic sequences of six botulinum neurotoxin-producing strains representing three clostridial species illustrate the mobility and diversity of botulinum neurotoxin genes.</title>
        <authorList>
            <person name="Smith T.J."/>
            <person name="Hill K.K."/>
            <person name="Xie G."/>
            <person name="Foley B.T."/>
            <person name="Williamson C.H."/>
            <person name="Foster J.T."/>
            <person name="Johnson S.L."/>
            <person name="Chertkov O."/>
            <person name="Teshima H."/>
            <person name="Gibbons H.S."/>
            <person name="Johnsky L.A."/>
            <person name="Karavis M.A."/>
            <person name="Smith L.A."/>
        </authorList>
    </citation>
    <scope>NUCLEOTIDE SEQUENCE [LARGE SCALE GENOMIC DNA]</scope>
    <source>
        <strain evidence="3 4">CDC 2741</strain>
    </source>
</reference>
<keyword evidence="4" id="KW-1185">Reference proteome</keyword>
<dbReference type="GO" id="GO:0005886">
    <property type="term" value="C:plasma membrane"/>
    <property type="evidence" value="ECO:0007669"/>
    <property type="project" value="TreeGrafter"/>
</dbReference>
<dbReference type="SMART" id="SM00267">
    <property type="entry name" value="GGDEF"/>
    <property type="match status" value="1"/>
</dbReference>
<dbReference type="Gene3D" id="3.30.450.40">
    <property type="match status" value="1"/>
</dbReference>
<dbReference type="Proteomes" id="UP000031366">
    <property type="component" value="Unassembled WGS sequence"/>
</dbReference>
<evidence type="ECO:0000313" key="4">
    <source>
        <dbReference type="Proteomes" id="UP000031366"/>
    </source>
</evidence>
<organism evidence="3 4">
    <name type="scientific">Clostridium argentinense CDC 2741</name>
    <dbReference type="NCBI Taxonomy" id="1418104"/>
    <lineage>
        <taxon>Bacteria</taxon>
        <taxon>Bacillati</taxon>
        <taxon>Bacillota</taxon>
        <taxon>Clostridia</taxon>
        <taxon>Eubacteriales</taxon>
        <taxon>Clostridiaceae</taxon>
        <taxon>Clostridium</taxon>
    </lineage>
</organism>
<evidence type="ECO:0000256" key="1">
    <source>
        <dbReference type="SAM" id="Phobius"/>
    </source>
</evidence>
<keyword evidence="1" id="KW-0472">Membrane</keyword>
<dbReference type="InterPro" id="IPR043128">
    <property type="entry name" value="Rev_trsase/Diguanyl_cyclase"/>
</dbReference>
<keyword evidence="1" id="KW-1133">Transmembrane helix</keyword>
<dbReference type="GO" id="GO:1902201">
    <property type="term" value="P:negative regulation of bacterial-type flagellum-dependent cell motility"/>
    <property type="evidence" value="ECO:0007669"/>
    <property type="project" value="TreeGrafter"/>
</dbReference>
<dbReference type="PROSITE" id="PS50887">
    <property type="entry name" value="GGDEF"/>
    <property type="match status" value="1"/>
</dbReference>
<protein>
    <submittedName>
        <fullName evidence="3">Diguanylate cyclase domain protein</fullName>
    </submittedName>
</protein>
<dbReference type="InterPro" id="IPR000160">
    <property type="entry name" value="GGDEF_dom"/>
</dbReference>
<dbReference type="GO" id="GO:0052621">
    <property type="term" value="F:diguanylate cyclase activity"/>
    <property type="evidence" value="ECO:0007669"/>
    <property type="project" value="TreeGrafter"/>
</dbReference>
<dbReference type="SUPFAM" id="SSF55073">
    <property type="entry name" value="Nucleotide cyclase"/>
    <property type="match status" value="1"/>
</dbReference>
<gene>
    <name evidence="3" type="ORF">U732_2547</name>
</gene>
<dbReference type="CDD" id="cd01949">
    <property type="entry name" value="GGDEF"/>
    <property type="match status" value="1"/>
</dbReference>
<evidence type="ECO:0000313" key="3">
    <source>
        <dbReference type="EMBL" id="KIE45389.1"/>
    </source>
</evidence>
<sequence>MLKSGVNMLTNNLLVTLTGVLTLICVMEGCIIYSYKKSLIEREKRKEVLYAVSEKIISLKNEKEVYDLILNTAIKLVPKASKGSLLKITQDGDGFKFISLYGYSDDLKKIILKKEEIYLHQINNFKDIAIIENPRNFNEVYMDPSKKHMLISTESLDIHNTLSAPIYLDGVLTAILNLDSTVIEEAFSSEDIRTVKYILNEFRLAVRSHLIQGELREKATYDSLTCLYSRGYLEQIIEYYLNEFYKKNYRSSIVFIDINNFKYVNDNYGHTIGDELLIKFSQVLRSHINSNNLYGRLGGDEFLILLDKCREDEAIEIMENLRETCKNHIEQDYILDFSYGIFEIAGGEKYDFKAIICSADKKMYKHKKFNKEIV</sequence>
<dbReference type="PANTHER" id="PTHR45138:SF6">
    <property type="entry name" value="DIGUANYLATE CYCLASE DGCN"/>
    <property type="match status" value="1"/>
</dbReference>